<proteinExistence type="predicted"/>
<dbReference type="OrthoDB" id="6284542at2759"/>
<sequence>MLLRPCYIFGSAALFFCKEEWTTSTREVIWIDLLFIAFISTAFYTDVFHLDDLDWPLSRIEEQRRQTDRQNIGIQVGGDDAQWPEDKDAMRENESQMDSNVVDQSDAKEEIERTDDRYSNHSEQIHADDGLINTDSKIDHDNDEKEPLHTDFHGFDETSENGIGQKDENVLTEKSYVNRDVDGSENVKESTGVSDDAIDDCNFEKGEYTAVVTVPDHIPEHGEDDGTEDGDTVINQFTGDDGELQEDEQPNHTHEEQQEKDAHISDGNDIYTDQVDYTKILLSRESSSSDCTMKISMAIYTHVMC</sequence>
<feature type="compositionally biased region" description="Basic and acidic residues" evidence="1">
    <location>
        <begin position="105"/>
        <end position="119"/>
    </location>
</feature>
<feature type="region of interest" description="Disordered" evidence="1">
    <location>
        <begin position="217"/>
        <end position="269"/>
    </location>
</feature>
<dbReference type="CTD" id="20329028"/>
<dbReference type="AlphaFoldDB" id="A0A075A4R1"/>
<feature type="compositionally biased region" description="Acidic residues" evidence="1">
    <location>
        <begin position="222"/>
        <end position="231"/>
    </location>
</feature>
<reference evidence="2 3" key="1">
    <citation type="submission" date="2013-11" db="EMBL/GenBank/DDBJ databases">
        <title>Opisthorchis viverrini - life in the bile duct.</title>
        <authorList>
            <person name="Young N.D."/>
            <person name="Nagarajan N."/>
            <person name="Lin S.J."/>
            <person name="Korhonen P.K."/>
            <person name="Jex A.R."/>
            <person name="Hall R.S."/>
            <person name="Safavi-Hemami H."/>
            <person name="Kaewkong W."/>
            <person name="Bertrand D."/>
            <person name="Gao S."/>
            <person name="Seet Q."/>
            <person name="Wongkham S."/>
            <person name="Teh B.T."/>
            <person name="Wongkham C."/>
            <person name="Intapan P.M."/>
            <person name="Maleewong W."/>
            <person name="Yang X."/>
            <person name="Hu M."/>
            <person name="Wang Z."/>
            <person name="Hofmann A."/>
            <person name="Sternberg P.W."/>
            <person name="Tan P."/>
            <person name="Wang J."/>
            <person name="Gasser R.B."/>
        </authorList>
    </citation>
    <scope>NUCLEOTIDE SEQUENCE [LARGE SCALE GENOMIC DNA]</scope>
</reference>
<organism evidence="2 3">
    <name type="scientific">Opisthorchis viverrini</name>
    <name type="common">Southeast Asian liver fluke</name>
    <dbReference type="NCBI Taxonomy" id="6198"/>
    <lineage>
        <taxon>Eukaryota</taxon>
        <taxon>Metazoa</taxon>
        <taxon>Spiralia</taxon>
        <taxon>Lophotrochozoa</taxon>
        <taxon>Platyhelminthes</taxon>
        <taxon>Trematoda</taxon>
        <taxon>Digenea</taxon>
        <taxon>Opisthorchiida</taxon>
        <taxon>Opisthorchiata</taxon>
        <taxon>Opisthorchiidae</taxon>
        <taxon>Opisthorchis</taxon>
    </lineage>
</organism>
<feature type="compositionally biased region" description="Basic and acidic residues" evidence="1">
    <location>
        <begin position="249"/>
        <end position="266"/>
    </location>
</feature>
<feature type="compositionally biased region" description="Basic and acidic residues" evidence="1">
    <location>
        <begin position="139"/>
        <end position="156"/>
    </location>
</feature>
<name>A0A075A4R1_OPIVI</name>
<feature type="region of interest" description="Disordered" evidence="1">
    <location>
        <begin position="91"/>
        <end position="119"/>
    </location>
</feature>
<evidence type="ECO:0000313" key="3">
    <source>
        <dbReference type="Proteomes" id="UP000054324"/>
    </source>
</evidence>
<feature type="region of interest" description="Disordered" evidence="1">
    <location>
        <begin position="139"/>
        <end position="170"/>
    </location>
</feature>
<dbReference type="STRING" id="6198.A0A075A4R1"/>
<feature type="non-terminal residue" evidence="2">
    <location>
        <position position="305"/>
    </location>
</feature>
<dbReference type="GeneID" id="20329028"/>
<gene>
    <name evidence="2" type="ORF">T265_14862</name>
</gene>
<protein>
    <submittedName>
        <fullName evidence="2">Uncharacterized protein</fullName>
    </submittedName>
</protein>
<keyword evidence="3" id="KW-1185">Reference proteome</keyword>
<dbReference type="KEGG" id="ovi:T265_14862"/>
<accession>A0A075A4R1</accession>
<dbReference type="EMBL" id="KL596900">
    <property type="protein sequence ID" value="KER22404.1"/>
    <property type="molecule type" value="Genomic_DNA"/>
</dbReference>
<dbReference type="RefSeq" id="XP_009173850.1">
    <property type="nucleotide sequence ID" value="XM_009175586.1"/>
</dbReference>
<evidence type="ECO:0000256" key="1">
    <source>
        <dbReference type="SAM" id="MobiDB-lite"/>
    </source>
</evidence>
<dbReference type="Proteomes" id="UP000054324">
    <property type="component" value="Unassembled WGS sequence"/>
</dbReference>
<evidence type="ECO:0000313" key="2">
    <source>
        <dbReference type="EMBL" id="KER22404.1"/>
    </source>
</evidence>